<proteinExistence type="predicted"/>
<feature type="compositionally biased region" description="Basic and acidic residues" evidence="1">
    <location>
        <begin position="74"/>
        <end position="88"/>
    </location>
</feature>
<dbReference type="AlphaFoldDB" id="A0AA87ZZ84"/>
<feature type="region of interest" description="Disordered" evidence="1">
    <location>
        <begin position="38"/>
        <end position="88"/>
    </location>
</feature>
<gene>
    <name evidence="2" type="ORF">TIFTF001_015771</name>
</gene>
<dbReference type="EMBL" id="BTGU01000023">
    <property type="protein sequence ID" value="GMN46574.1"/>
    <property type="molecule type" value="Genomic_DNA"/>
</dbReference>
<protein>
    <submittedName>
        <fullName evidence="2">Uncharacterized protein</fullName>
    </submittedName>
</protein>
<feature type="compositionally biased region" description="Polar residues" evidence="1">
    <location>
        <begin position="38"/>
        <end position="53"/>
    </location>
</feature>
<comment type="caution">
    <text evidence="2">The sequence shown here is derived from an EMBL/GenBank/DDBJ whole genome shotgun (WGS) entry which is preliminary data.</text>
</comment>
<keyword evidence="3" id="KW-1185">Reference proteome</keyword>
<evidence type="ECO:0000313" key="3">
    <source>
        <dbReference type="Proteomes" id="UP001187192"/>
    </source>
</evidence>
<name>A0AA87ZZ84_FICCA</name>
<reference evidence="2" key="1">
    <citation type="submission" date="2023-07" db="EMBL/GenBank/DDBJ databases">
        <title>draft genome sequence of fig (Ficus carica).</title>
        <authorList>
            <person name="Takahashi T."/>
            <person name="Nishimura K."/>
        </authorList>
    </citation>
    <scope>NUCLEOTIDE SEQUENCE</scope>
</reference>
<organism evidence="2 3">
    <name type="scientific">Ficus carica</name>
    <name type="common">Common fig</name>
    <dbReference type="NCBI Taxonomy" id="3494"/>
    <lineage>
        <taxon>Eukaryota</taxon>
        <taxon>Viridiplantae</taxon>
        <taxon>Streptophyta</taxon>
        <taxon>Embryophyta</taxon>
        <taxon>Tracheophyta</taxon>
        <taxon>Spermatophyta</taxon>
        <taxon>Magnoliopsida</taxon>
        <taxon>eudicotyledons</taxon>
        <taxon>Gunneridae</taxon>
        <taxon>Pentapetalae</taxon>
        <taxon>rosids</taxon>
        <taxon>fabids</taxon>
        <taxon>Rosales</taxon>
        <taxon>Moraceae</taxon>
        <taxon>Ficeae</taxon>
        <taxon>Ficus</taxon>
    </lineage>
</organism>
<sequence>MMGTPVWCLPWALQGERQSFGKAKMTIPGIKDSSSIYRRSSQARVLGETQSGQLPRAPDGRLEPRPAGAIGPIDWRHVGPDLTRGTEG</sequence>
<evidence type="ECO:0000256" key="1">
    <source>
        <dbReference type="SAM" id="MobiDB-lite"/>
    </source>
</evidence>
<evidence type="ECO:0000313" key="2">
    <source>
        <dbReference type="EMBL" id="GMN46574.1"/>
    </source>
</evidence>
<dbReference type="Proteomes" id="UP001187192">
    <property type="component" value="Unassembled WGS sequence"/>
</dbReference>
<accession>A0AA87ZZ84</accession>